<dbReference type="OrthoDB" id="244190at2759"/>
<evidence type="ECO:0000256" key="3">
    <source>
        <dbReference type="ARBA" id="ARBA00022448"/>
    </source>
</evidence>
<evidence type="ECO:0000259" key="11">
    <source>
        <dbReference type="PROSITE" id="PS50192"/>
    </source>
</evidence>
<evidence type="ECO:0000256" key="2">
    <source>
        <dbReference type="ARBA" id="ARBA00004308"/>
    </source>
</evidence>
<evidence type="ECO:0000313" key="12">
    <source>
        <dbReference type="EMBL" id="KAF2460952.1"/>
    </source>
</evidence>
<accession>A0A6A6PAV3</accession>
<keyword evidence="8 10" id="KW-0472">Membrane</keyword>
<comment type="subcellular location">
    <subcellularLocation>
        <location evidence="2">Endomembrane system</location>
    </subcellularLocation>
    <subcellularLocation>
        <location evidence="1">Membrane</location>
        <topology evidence="1">Single-pass membrane protein</topology>
    </subcellularLocation>
</comment>
<dbReference type="GO" id="GO:0006896">
    <property type="term" value="P:Golgi to vacuole transport"/>
    <property type="evidence" value="ECO:0007669"/>
    <property type="project" value="UniProtKB-ARBA"/>
</dbReference>
<dbReference type="GO" id="GO:0016020">
    <property type="term" value="C:membrane"/>
    <property type="evidence" value="ECO:0007669"/>
    <property type="project" value="UniProtKB-SubCell"/>
</dbReference>
<reference evidence="12" key="1">
    <citation type="journal article" date="2020" name="Stud. Mycol.">
        <title>101 Dothideomycetes genomes: a test case for predicting lifestyles and emergence of pathogens.</title>
        <authorList>
            <person name="Haridas S."/>
            <person name="Albert R."/>
            <person name="Binder M."/>
            <person name="Bloem J."/>
            <person name="Labutti K."/>
            <person name="Salamov A."/>
            <person name="Andreopoulos B."/>
            <person name="Baker S."/>
            <person name="Barry K."/>
            <person name="Bills G."/>
            <person name="Bluhm B."/>
            <person name="Cannon C."/>
            <person name="Castanera R."/>
            <person name="Culley D."/>
            <person name="Daum C."/>
            <person name="Ezra D."/>
            <person name="Gonzalez J."/>
            <person name="Henrissat B."/>
            <person name="Kuo A."/>
            <person name="Liang C."/>
            <person name="Lipzen A."/>
            <person name="Lutzoni F."/>
            <person name="Magnuson J."/>
            <person name="Mondo S."/>
            <person name="Nolan M."/>
            <person name="Ohm R."/>
            <person name="Pangilinan J."/>
            <person name="Park H.-J."/>
            <person name="Ramirez L."/>
            <person name="Alfaro M."/>
            <person name="Sun H."/>
            <person name="Tritt A."/>
            <person name="Yoshinaga Y."/>
            <person name="Zwiers L.-H."/>
            <person name="Turgeon B."/>
            <person name="Goodwin S."/>
            <person name="Spatafora J."/>
            <person name="Crous P."/>
            <person name="Grigoriev I."/>
        </authorList>
    </citation>
    <scope>NUCLEOTIDE SEQUENCE</scope>
    <source>
        <strain evidence="12">ATCC 16933</strain>
    </source>
</reference>
<evidence type="ECO:0000256" key="7">
    <source>
        <dbReference type="ARBA" id="ARBA00023054"/>
    </source>
</evidence>
<dbReference type="SUPFAM" id="SSF58038">
    <property type="entry name" value="SNARE fusion complex"/>
    <property type="match status" value="1"/>
</dbReference>
<evidence type="ECO:0000313" key="13">
    <source>
        <dbReference type="Proteomes" id="UP000799766"/>
    </source>
</evidence>
<keyword evidence="4 10" id="KW-0812">Transmembrane</keyword>
<keyword evidence="6 10" id="KW-1133">Transmembrane helix</keyword>
<dbReference type="GO" id="GO:0061025">
    <property type="term" value="P:membrane fusion"/>
    <property type="evidence" value="ECO:0007669"/>
    <property type="project" value="UniProtKB-ARBA"/>
</dbReference>
<protein>
    <recommendedName>
        <fullName evidence="11">t-SNARE coiled-coil homology domain-containing protein</fullName>
    </recommendedName>
</protein>
<keyword evidence="3" id="KW-0813">Transport</keyword>
<dbReference type="Proteomes" id="UP000799766">
    <property type="component" value="Unassembled WGS sequence"/>
</dbReference>
<name>A0A6A6PAV3_9PEZI</name>
<dbReference type="EMBL" id="MU001672">
    <property type="protein sequence ID" value="KAF2460952.1"/>
    <property type="molecule type" value="Genomic_DNA"/>
</dbReference>
<dbReference type="Pfam" id="PF05739">
    <property type="entry name" value="SNARE"/>
    <property type="match status" value="1"/>
</dbReference>
<keyword evidence="13" id="KW-1185">Reference proteome</keyword>
<dbReference type="Gene3D" id="1.20.5.110">
    <property type="match status" value="1"/>
</dbReference>
<keyword evidence="7" id="KW-0175">Coiled coil</keyword>
<dbReference type="GO" id="GO:0005768">
    <property type="term" value="C:endosome"/>
    <property type="evidence" value="ECO:0007669"/>
    <property type="project" value="UniProtKB-ARBA"/>
</dbReference>
<evidence type="ECO:0000256" key="9">
    <source>
        <dbReference type="SAM" id="MobiDB-lite"/>
    </source>
</evidence>
<dbReference type="PANTHER" id="PTHR12791">
    <property type="entry name" value="GOLGI SNARE BET1-RELATED"/>
    <property type="match status" value="1"/>
</dbReference>
<evidence type="ECO:0000256" key="8">
    <source>
        <dbReference type="ARBA" id="ARBA00023136"/>
    </source>
</evidence>
<feature type="domain" description="T-SNARE coiled-coil homology" evidence="11">
    <location>
        <begin position="170"/>
        <end position="232"/>
    </location>
</feature>
<evidence type="ECO:0000256" key="4">
    <source>
        <dbReference type="ARBA" id="ARBA00022692"/>
    </source>
</evidence>
<dbReference type="CDD" id="cd15859">
    <property type="entry name" value="SNARE_SYN8"/>
    <property type="match status" value="1"/>
</dbReference>
<feature type="transmembrane region" description="Helical" evidence="10">
    <location>
        <begin position="240"/>
        <end position="259"/>
    </location>
</feature>
<evidence type="ECO:0000256" key="1">
    <source>
        <dbReference type="ARBA" id="ARBA00004167"/>
    </source>
</evidence>
<keyword evidence="5" id="KW-0653">Protein transport</keyword>
<evidence type="ECO:0000256" key="10">
    <source>
        <dbReference type="SAM" id="Phobius"/>
    </source>
</evidence>
<dbReference type="InterPro" id="IPR000727">
    <property type="entry name" value="T_SNARE_dom"/>
</dbReference>
<feature type="region of interest" description="Disordered" evidence="9">
    <location>
        <begin position="89"/>
        <end position="136"/>
    </location>
</feature>
<dbReference type="FunFam" id="1.20.5.110:FF:000060">
    <property type="entry name" value="SNARE complex subunit (Syn8)"/>
    <property type="match status" value="1"/>
</dbReference>
<sequence>MANSNPSQLFLLADHIKLSLLERQRAIALNLGPNSQDGQISRSLDSFHDGLERIEQRLGEAEDAALREQFSQLQSQYTDLYTQFHGAAPTPTAALTSPNDPSLAPDFAAAQSRRPSNPAHRASALRHSSHANKSERNRAALFPYRDDPAADDAAADQSHLDNQQIHAFHRNVLDEQDAQLETLGRSIGRQRELSLAIGDELDDQALMLDDVGEAVDRHQGQLGRAKGRLDRFARKARDNWSLTVIVILILILVILIVILK</sequence>
<dbReference type="AlphaFoldDB" id="A0A6A6PAV3"/>
<dbReference type="PROSITE" id="PS50192">
    <property type="entry name" value="T_SNARE"/>
    <property type="match status" value="1"/>
</dbReference>
<dbReference type="GO" id="GO:0015031">
    <property type="term" value="P:protein transport"/>
    <property type="evidence" value="ECO:0007669"/>
    <property type="project" value="UniProtKB-KW"/>
</dbReference>
<organism evidence="12 13">
    <name type="scientific">Lineolata rhizophorae</name>
    <dbReference type="NCBI Taxonomy" id="578093"/>
    <lineage>
        <taxon>Eukaryota</taxon>
        <taxon>Fungi</taxon>
        <taxon>Dikarya</taxon>
        <taxon>Ascomycota</taxon>
        <taxon>Pezizomycotina</taxon>
        <taxon>Dothideomycetes</taxon>
        <taxon>Dothideomycetes incertae sedis</taxon>
        <taxon>Lineolatales</taxon>
        <taxon>Lineolataceae</taxon>
        <taxon>Lineolata</taxon>
    </lineage>
</organism>
<gene>
    <name evidence="12" type="ORF">BDY21DRAFT_279720</name>
</gene>
<dbReference type="SMART" id="SM00397">
    <property type="entry name" value="t_SNARE"/>
    <property type="match status" value="1"/>
</dbReference>
<proteinExistence type="predicted"/>
<evidence type="ECO:0000256" key="5">
    <source>
        <dbReference type="ARBA" id="ARBA00022927"/>
    </source>
</evidence>
<evidence type="ECO:0000256" key="6">
    <source>
        <dbReference type="ARBA" id="ARBA00022989"/>
    </source>
</evidence>